<dbReference type="AlphaFoldDB" id="A0A8S3T915"/>
<sequence>MKQPTAPDLYPELPIEDGQNYRLQKITEIEKTLINERDKRKSLYKKYKRGVNVTDGVDTSLISTSVVLAGIGIAFPILLPIQITAVVCGSLGGLVKLIRRKLTTKSKKHYEIKTMAECKLNSIKDLISKSLTDGQISENEFKSVLDELEKYNKMKENIRTKQTQTVLNDSERKKLIEDTEARVRRDVEFDNPEFKNDDYDKEEEETSFQDDEEFQKYINKEIEVSRDLSENDAKILKKETTKKMMKRFYNENGQTIRNEEGFFVREDNDIALTYYQKGVLKFYKFSTLQREYGVNFVRDVLGVDDFKISDRIIEGRAEFQRMLNKAPIRELDNIEIPLQEISTQQEGQELLETASNAETYVKEIETSFDEQGTSFINEETQTDMTKREMDGIISAMTSVKEEIANELAKLNETNKDLAKENAKLEQAKEDNDEFQIDRISSRIRELESERSARLEVININKEKLRSQVNRIKETINKVLYEDKTLGERIRTLFREQGITIVSVLTAFGMIIGVIVEAFTGGTTSPSPSPPPSKGGVQDWIKKTIKKSWKTIIFSCRKISSCITRYYRFYCILVIVCNKRRSKLVCKQLMGFACFGCWFIVCCC</sequence>
<feature type="coiled-coil region" evidence="1">
    <location>
        <begin position="393"/>
        <end position="481"/>
    </location>
</feature>
<proteinExistence type="predicted"/>
<name>A0A8S3T915_MYTED</name>
<keyword evidence="2" id="KW-0812">Transmembrane</keyword>
<dbReference type="EMBL" id="CAJPWZ010001980">
    <property type="protein sequence ID" value="CAG2227887.1"/>
    <property type="molecule type" value="Genomic_DNA"/>
</dbReference>
<evidence type="ECO:0000313" key="4">
    <source>
        <dbReference type="Proteomes" id="UP000683360"/>
    </source>
</evidence>
<gene>
    <name evidence="3" type="ORF">MEDL_40873</name>
</gene>
<feature type="transmembrane region" description="Helical" evidence="2">
    <location>
        <begin position="498"/>
        <end position="518"/>
    </location>
</feature>
<keyword evidence="4" id="KW-1185">Reference proteome</keyword>
<keyword evidence="1" id="KW-0175">Coiled coil</keyword>
<organism evidence="3 4">
    <name type="scientific">Mytilus edulis</name>
    <name type="common">Blue mussel</name>
    <dbReference type="NCBI Taxonomy" id="6550"/>
    <lineage>
        <taxon>Eukaryota</taxon>
        <taxon>Metazoa</taxon>
        <taxon>Spiralia</taxon>
        <taxon>Lophotrochozoa</taxon>
        <taxon>Mollusca</taxon>
        <taxon>Bivalvia</taxon>
        <taxon>Autobranchia</taxon>
        <taxon>Pteriomorphia</taxon>
        <taxon>Mytilida</taxon>
        <taxon>Mytiloidea</taxon>
        <taxon>Mytilidae</taxon>
        <taxon>Mytilinae</taxon>
        <taxon>Mytilus</taxon>
    </lineage>
</organism>
<accession>A0A8S3T915</accession>
<evidence type="ECO:0000256" key="2">
    <source>
        <dbReference type="SAM" id="Phobius"/>
    </source>
</evidence>
<protein>
    <submittedName>
        <fullName evidence="3">Uncharacterized protein</fullName>
    </submittedName>
</protein>
<evidence type="ECO:0000256" key="1">
    <source>
        <dbReference type="SAM" id="Coils"/>
    </source>
</evidence>
<dbReference type="OrthoDB" id="5974958at2759"/>
<keyword evidence="2" id="KW-0472">Membrane</keyword>
<evidence type="ECO:0000313" key="3">
    <source>
        <dbReference type="EMBL" id="CAG2227887.1"/>
    </source>
</evidence>
<comment type="caution">
    <text evidence="3">The sequence shown here is derived from an EMBL/GenBank/DDBJ whole genome shotgun (WGS) entry which is preliminary data.</text>
</comment>
<dbReference type="Proteomes" id="UP000683360">
    <property type="component" value="Unassembled WGS sequence"/>
</dbReference>
<feature type="transmembrane region" description="Helical" evidence="2">
    <location>
        <begin position="73"/>
        <end position="98"/>
    </location>
</feature>
<reference evidence="3" key="1">
    <citation type="submission" date="2021-03" db="EMBL/GenBank/DDBJ databases">
        <authorList>
            <person name="Bekaert M."/>
        </authorList>
    </citation>
    <scope>NUCLEOTIDE SEQUENCE</scope>
</reference>
<keyword evidence="2" id="KW-1133">Transmembrane helix</keyword>